<dbReference type="EMBL" id="KL198016">
    <property type="protein sequence ID" value="KDQ21567.1"/>
    <property type="molecule type" value="Genomic_DNA"/>
</dbReference>
<dbReference type="Proteomes" id="UP000027195">
    <property type="component" value="Unassembled WGS sequence"/>
</dbReference>
<keyword evidence="4" id="KW-0804">Transcription</keyword>
<dbReference type="Gene3D" id="4.10.240.10">
    <property type="entry name" value="Zn(2)-C6 fungal-type DNA-binding domain"/>
    <property type="match status" value="1"/>
</dbReference>
<keyword evidence="9" id="KW-1185">Reference proteome</keyword>
<dbReference type="STRING" id="930990.A0A067NBQ8"/>
<feature type="region of interest" description="Disordered" evidence="6">
    <location>
        <begin position="87"/>
        <end position="107"/>
    </location>
</feature>
<accession>A0A067NBQ8</accession>
<dbReference type="InParanoid" id="A0A067NBQ8"/>
<keyword evidence="2" id="KW-0479">Metal-binding</keyword>
<comment type="subcellular location">
    <subcellularLocation>
        <location evidence="1">Nucleus</location>
    </subcellularLocation>
</comment>
<protein>
    <recommendedName>
        <fullName evidence="7">Zn(2)-C6 fungal-type domain-containing protein</fullName>
    </recommendedName>
</protein>
<dbReference type="Pfam" id="PF00172">
    <property type="entry name" value="Zn_clus"/>
    <property type="match status" value="1"/>
</dbReference>
<evidence type="ECO:0000256" key="3">
    <source>
        <dbReference type="ARBA" id="ARBA00023015"/>
    </source>
</evidence>
<evidence type="ECO:0000256" key="1">
    <source>
        <dbReference type="ARBA" id="ARBA00004123"/>
    </source>
</evidence>
<evidence type="ECO:0000313" key="8">
    <source>
        <dbReference type="EMBL" id="KDQ21567.1"/>
    </source>
</evidence>
<dbReference type="InterPro" id="IPR001138">
    <property type="entry name" value="Zn2Cys6_DnaBD"/>
</dbReference>
<organism evidence="8 9">
    <name type="scientific">Botryobasidium botryosum (strain FD-172 SS1)</name>
    <dbReference type="NCBI Taxonomy" id="930990"/>
    <lineage>
        <taxon>Eukaryota</taxon>
        <taxon>Fungi</taxon>
        <taxon>Dikarya</taxon>
        <taxon>Basidiomycota</taxon>
        <taxon>Agaricomycotina</taxon>
        <taxon>Agaricomycetes</taxon>
        <taxon>Cantharellales</taxon>
        <taxon>Botryobasidiaceae</taxon>
        <taxon>Botryobasidium</taxon>
    </lineage>
</organism>
<dbReference type="InterPro" id="IPR050815">
    <property type="entry name" value="TF_fung"/>
</dbReference>
<evidence type="ECO:0000256" key="2">
    <source>
        <dbReference type="ARBA" id="ARBA00022723"/>
    </source>
</evidence>
<evidence type="ECO:0000259" key="7">
    <source>
        <dbReference type="PROSITE" id="PS50048"/>
    </source>
</evidence>
<feature type="domain" description="Zn(2)-C6 fungal-type" evidence="7">
    <location>
        <begin position="22"/>
        <end position="53"/>
    </location>
</feature>
<dbReference type="PANTHER" id="PTHR47338">
    <property type="entry name" value="ZN(II)2CYS6 TRANSCRIPTION FACTOR (EUROFUNG)-RELATED"/>
    <property type="match status" value="1"/>
</dbReference>
<dbReference type="PROSITE" id="PS00463">
    <property type="entry name" value="ZN2_CY6_FUNGAL_1"/>
    <property type="match status" value="1"/>
</dbReference>
<gene>
    <name evidence="8" type="ORF">BOTBODRAFT_207098</name>
</gene>
<dbReference type="GO" id="GO:0000981">
    <property type="term" value="F:DNA-binding transcription factor activity, RNA polymerase II-specific"/>
    <property type="evidence" value="ECO:0007669"/>
    <property type="project" value="InterPro"/>
</dbReference>
<evidence type="ECO:0000313" key="9">
    <source>
        <dbReference type="Proteomes" id="UP000027195"/>
    </source>
</evidence>
<dbReference type="HOGENOM" id="CLU_022337_2_0_1"/>
<keyword evidence="5" id="KW-0539">Nucleus</keyword>
<dbReference type="SUPFAM" id="SSF57701">
    <property type="entry name" value="Zn2/Cys6 DNA-binding domain"/>
    <property type="match status" value="1"/>
</dbReference>
<dbReference type="SMART" id="SM00066">
    <property type="entry name" value="GAL4"/>
    <property type="match status" value="1"/>
</dbReference>
<reference evidence="9" key="1">
    <citation type="journal article" date="2014" name="Proc. Natl. Acad. Sci. U.S.A.">
        <title>Extensive sampling of basidiomycete genomes demonstrates inadequacy of the white-rot/brown-rot paradigm for wood decay fungi.</title>
        <authorList>
            <person name="Riley R."/>
            <person name="Salamov A.A."/>
            <person name="Brown D.W."/>
            <person name="Nagy L.G."/>
            <person name="Floudas D."/>
            <person name="Held B.W."/>
            <person name="Levasseur A."/>
            <person name="Lombard V."/>
            <person name="Morin E."/>
            <person name="Otillar R."/>
            <person name="Lindquist E.A."/>
            <person name="Sun H."/>
            <person name="LaButti K.M."/>
            <person name="Schmutz J."/>
            <person name="Jabbour D."/>
            <person name="Luo H."/>
            <person name="Baker S.E."/>
            <person name="Pisabarro A.G."/>
            <person name="Walton J.D."/>
            <person name="Blanchette R.A."/>
            <person name="Henrissat B."/>
            <person name="Martin F."/>
            <person name="Cullen D."/>
            <person name="Hibbett D.S."/>
            <person name="Grigoriev I.V."/>
        </authorList>
    </citation>
    <scope>NUCLEOTIDE SEQUENCE [LARGE SCALE GENOMIC DNA]</scope>
    <source>
        <strain evidence="9">FD-172 SS1</strain>
    </source>
</reference>
<evidence type="ECO:0000256" key="4">
    <source>
        <dbReference type="ARBA" id="ARBA00023163"/>
    </source>
</evidence>
<dbReference type="OrthoDB" id="39175at2759"/>
<dbReference type="GO" id="GO:0005634">
    <property type="term" value="C:nucleus"/>
    <property type="evidence" value="ECO:0007669"/>
    <property type="project" value="UniProtKB-SubCell"/>
</dbReference>
<evidence type="ECO:0000256" key="6">
    <source>
        <dbReference type="SAM" id="MobiDB-lite"/>
    </source>
</evidence>
<dbReference type="PANTHER" id="PTHR47338:SF29">
    <property type="entry name" value="ZN(2)-C6 FUNGAL-TYPE DOMAIN-CONTAINING PROTEIN"/>
    <property type="match status" value="1"/>
</dbReference>
<feature type="compositionally biased region" description="Low complexity" evidence="6">
    <location>
        <begin position="87"/>
        <end position="97"/>
    </location>
</feature>
<proteinExistence type="predicted"/>
<dbReference type="AlphaFoldDB" id="A0A067NBQ8"/>
<name>A0A067NBQ8_BOTB1</name>
<sequence length="297" mass="31924">MSRFILDLNEPPKSKRIKKGTACVACRAKKRRCDGVWPTCAQCIHDGEPECVNAVMKVTPRTLILQRKIAGLEAQVSLLQSASGASGGIDSDGAEGAQDQASRTAVGHQVPLATRGRGASPGLDVDLSCLSTAVFRAGVPRHSSVAHSRLGVSTPRLIGSWWATGDPPPSSLITTLSGIFAAHEHQHTHDPRPPEFYASLHDPDMAVGSHPALRNAVCLVACVCTPGGPFTRLEPVFLRRTTYFLEQALANVDRLLDFIEASIFLAYYFVHKGRYPKSVSIIAGRDIKCRASGTCTD</sequence>
<dbReference type="CDD" id="cd00067">
    <property type="entry name" value="GAL4"/>
    <property type="match status" value="1"/>
</dbReference>
<evidence type="ECO:0000256" key="5">
    <source>
        <dbReference type="ARBA" id="ARBA00023242"/>
    </source>
</evidence>
<dbReference type="PROSITE" id="PS50048">
    <property type="entry name" value="ZN2_CY6_FUNGAL_2"/>
    <property type="match status" value="1"/>
</dbReference>
<keyword evidence="3" id="KW-0805">Transcription regulation</keyword>
<dbReference type="InterPro" id="IPR036864">
    <property type="entry name" value="Zn2-C6_fun-type_DNA-bd_sf"/>
</dbReference>
<dbReference type="GO" id="GO:0008270">
    <property type="term" value="F:zinc ion binding"/>
    <property type="evidence" value="ECO:0007669"/>
    <property type="project" value="InterPro"/>
</dbReference>